<dbReference type="GO" id="GO:0009055">
    <property type="term" value="F:electron transfer activity"/>
    <property type="evidence" value="ECO:0007669"/>
    <property type="project" value="InterPro"/>
</dbReference>
<keyword evidence="5" id="KW-0408">Iron</keyword>
<keyword evidence="4" id="KW-0249">Electron transport</keyword>
<sequence>MKPVLQLVLLLALLIFGWLMLASTQFYQSLNQQVRYQPNLPMTFAHTDHAKQQCLQCHHNFGDNTGSGLCLDCHVREMQTSLKLEEQFHGLCRGCHEEKLLAGEAHGPVRACADCHIADIER</sequence>
<keyword evidence="1" id="KW-0813">Transport</keyword>
<dbReference type="Gene3D" id="3.90.10.10">
    <property type="entry name" value="Cytochrome C3"/>
    <property type="match status" value="1"/>
</dbReference>
<dbReference type="GO" id="GO:0020037">
    <property type="term" value="F:heme binding"/>
    <property type="evidence" value="ECO:0007669"/>
    <property type="project" value="InterPro"/>
</dbReference>
<proteinExistence type="predicted"/>
<evidence type="ECO:0000313" key="7">
    <source>
        <dbReference type="EMBL" id="ASJ74015.1"/>
    </source>
</evidence>
<evidence type="ECO:0000256" key="1">
    <source>
        <dbReference type="ARBA" id="ARBA00022448"/>
    </source>
</evidence>
<evidence type="ECO:0000256" key="2">
    <source>
        <dbReference type="ARBA" id="ARBA00022617"/>
    </source>
</evidence>
<dbReference type="GO" id="GO:0046872">
    <property type="term" value="F:metal ion binding"/>
    <property type="evidence" value="ECO:0007669"/>
    <property type="project" value="UniProtKB-KW"/>
</dbReference>
<dbReference type="Pfam" id="PF02085">
    <property type="entry name" value="Cytochrom_CIII"/>
    <property type="match status" value="1"/>
</dbReference>
<dbReference type="EMBL" id="CP018632">
    <property type="protein sequence ID" value="ASJ74015.1"/>
    <property type="molecule type" value="Genomic_DNA"/>
</dbReference>
<dbReference type="InterPro" id="IPR036280">
    <property type="entry name" value="Multihaem_cyt_sf"/>
</dbReference>
<organism evidence="7 8">
    <name type="scientific">Granulosicoccus antarcticus IMCC3135</name>
    <dbReference type="NCBI Taxonomy" id="1192854"/>
    <lineage>
        <taxon>Bacteria</taxon>
        <taxon>Pseudomonadati</taxon>
        <taxon>Pseudomonadota</taxon>
        <taxon>Gammaproteobacteria</taxon>
        <taxon>Chromatiales</taxon>
        <taxon>Granulosicoccaceae</taxon>
        <taxon>Granulosicoccus</taxon>
    </lineage>
</organism>
<gene>
    <name evidence="7" type="ORF">IMCC3135_19680</name>
</gene>
<accession>A0A2Z2NU43</accession>
<keyword evidence="2" id="KW-0349">Heme</keyword>
<evidence type="ECO:0000256" key="3">
    <source>
        <dbReference type="ARBA" id="ARBA00022723"/>
    </source>
</evidence>
<dbReference type="SUPFAM" id="SSF48695">
    <property type="entry name" value="Multiheme cytochromes"/>
    <property type="match status" value="1"/>
</dbReference>
<evidence type="ECO:0000313" key="8">
    <source>
        <dbReference type="Proteomes" id="UP000250079"/>
    </source>
</evidence>
<dbReference type="InterPro" id="IPR020942">
    <property type="entry name" value="Cyt_c_III_dom"/>
</dbReference>
<keyword evidence="3" id="KW-0479">Metal-binding</keyword>
<evidence type="ECO:0000259" key="6">
    <source>
        <dbReference type="Pfam" id="PF02085"/>
    </source>
</evidence>
<protein>
    <recommendedName>
        <fullName evidence="6">Class III cytochrome C domain-containing protein</fullName>
    </recommendedName>
</protein>
<dbReference type="Proteomes" id="UP000250079">
    <property type="component" value="Chromosome"/>
</dbReference>
<dbReference type="OrthoDB" id="9814800at2"/>
<feature type="domain" description="Class III cytochrome C" evidence="6">
    <location>
        <begin position="36"/>
        <end position="116"/>
    </location>
</feature>
<dbReference type="KEGG" id="gai:IMCC3135_19680"/>
<reference evidence="7 8" key="1">
    <citation type="submission" date="2016-12" db="EMBL/GenBank/DDBJ databases">
        <authorList>
            <person name="Song W.-J."/>
            <person name="Kurnit D.M."/>
        </authorList>
    </citation>
    <scope>NUCLEOTIDE SEQUENCE [LARGE SCALE GENOMIC DNA]</scope>
    <source>
        <strain evidence="7 8">IMCC3135</strain>
    </source>
</reference>
<dbReference type="CDD" id="cd08168">
    <property type="entry name" value="Cytochrom_C3"/>
    <property type="match status" value="1"/>
</dbReference>
<dbReference type="RefSeq" id="WP_088919112.1">
    <property type="nucleotide sequence ID" value="NZ_CP018632.1"/>
</dbReference>
<evidence type="ECO:0000256" key="5">
    <source>
        <dbReference type="ARBA" id="ARBA00023004"/>
    </source>
</evidence>
<dbReference type="AlphaFoldDB" id="A0A2Z2NU43"/>
<name>A0A2Z2NU43_9GAMM</name>
<evidence type="ECO:0000256" key="4">
    <source>
        <dbReference type="ARBA" id="ARBA00022982"/>
    </source>
</evidence>
<keyword evidence="8" id="KW-1185">Reference proteome</keyword>